<comment type="caution">
    <text evidence="2">The sequence shown here is derived from an EMBL/GenBank/DDBJ whole genome shotgun (WGS) entry which is preliminary data.</text>
</comment>
<dbReference type="RefSeq" id="WP_188904318.1">
    <property type="nucleotide sequence ID" value="NZ_BMKS01000029.1"/>
</dbReference>
<protein>
    <submittedName>
        <fullName evidence="2">Uncharacterized protein</fullName>
    </submittedName>
</protein>
<dbReference type="Proteomes" id="UP000597507">
    <property type="component" value="Unassembled WGS sequence"/>
</dbReference>
<evidence type="ECO:0000313" key="2">
    <source>
        <dbReference type="EMBL" id="GGG52378.1"/>
    </source>
</evidence>
<gene>
    <name evidence="2" type="ORF">GCM10010964_44410</name>
</gene>
<evidence type="ECO:0000313" key="3">
    <source>
        <dbReference type="Proteomes" id="UP000597507"/>
    </source>
</evidence>
<name>A0A8J2ZFQ1_9PROT</name>
<dbReference type="AlphaFoldDB" id="A0A8J2ZFQ1"/>
<sequence length="120" mass="11679">MRAAILKRMPIVLVLLSLLVGAPALAASVAPAEPAACGAMDGAATDHHGVRTAPPCNPTAPEPCLAGCPGFAIGCAVVGLPSSGLSIPVVPHGRTWGAGPPGVGAGLVVEPDLFPPILPA</sequence>
<keyword evidence="1" id="KW-0732">Signal</keyword>
<dbReference type="EMBL" id="BMKS01000029">
    <property type="protein sequence ID" value="GGG52378.1"/>
    <property type="molecule type" value="Genomic_DNA"/>
</dbReference>
<proteinExistence type="predicted"/>
<feature type="signal peptide" evidence="1">
    <location>
        <begin position="1"/>
        <end position="26"/>
    </location>
</feature>
<evidence type="ECO:0000256" key="1">
    <source>
        <dbReference type="SAM" id="SignalP"/>
    </source>
</evidence>
<keyword evidence="3" id="KW-1185">Reference proteome</keyword>
<organism evidence="2 3">
    <name type="scientific">Caldovatus sediminis</name>
    <dbReference type="NCBI Taxonomy" id="2041189"/>
    <lineage>
        <taxon>Bacteria</taxon>
        <taxon>Pseudomonadati</taxon>
        <taxon>Pseudomonadota</taxon>
        <taxon>Alphaproteobacteria</taxon>
        <taxon>Acetobacterales</taxon>
        <taxon>Roseomonadaceae</taxon>
        <taxon>Caldovatus</taxon>
    </lineage>
</organism>
<accession>A0A8J2ZFQ1</accession>
<feature type="chain" id="PRO_5035205792" evidence="1">
    <location>
        <begin position="27"/>
        <end position="120"/>
    </location>
</feature>
<reference evidence="2 3" key="1">
    <citation type="journal article" date="2014" name="Int. J. Syst. Evol. Microbiol.">
        <title>Complete genome sequence of Corynebacterium casei LMG S-19264T (=DSM 44701T), isolated from a smear-ripened cheese.</title>
        <authorList>
            <consortium name="US DOE Joint Genome Institute (JGI-PGF)"/>
            <person name="Walter F."/>
            <person name="Albersmeier A."/>
            <person name="Kalinowski J."/>
            <person name="Ruckert C."/>
        </authorList>
    </citation>
    <scope>NUCLEOTIDE SEQUENCE [LARGE SCALE GENOMIC DNA]</scope>
    <source>
        <strain evidence="2 3">CGMCC 1.16330</strain>
    </source>
</reference>